<keyword evidence="2" id="KW-1185">Reference proteome</keyword>
<comment type="caution">
    <text evidence="1">The sequence shown here is derived from an EMBL/GenBank/DDBJ whole genome shotgun (WGS) entry which is preliminary data.</text>
</comment>
<dbReference type="Proteomes" id="UP001575622">
    <property type="component" value="Unassembled WGS sequence"/>
</dbReference>
<evidence type="ECO:0000313" key="2">
    <source>
        <dbReference type="Proteomes" id="UP001575622"/>
    </source>
</evidence>
<sequence length="113" mass="12939">MKNWSKPVDVSDVQLVFGGDIKKLLPPMSDIPREFQDGHTKWNDLVGKWFLRGLNKLNVTPRAGVDGKKALRHIKAILGSWEPKHEHKEAGCAYLMSLFFEDEFTFEVAEREA</sequence>
<dbReference type="RefSeq" id="WP_373949466.1">
    <property type="nucleotide sequence ID" value="NZ_JBHDLN010000003.1"/>
</dbReference>
<organism evidence="1 2">
    <name type="scientific">Paenibacillus oleatilyticus</name>
    <dbReference type="NCBI Taxonomy" id="2594886"/>
    <lineage>
        <taxon>Bacteria</taxon>
        <taxon>Bacillati</taxon>
        <taxon>Bacillota</taxon>
        <taxon>Bacilli</taxon>
        <taxon>Bacillales</taxon>
        <taxon>Paenibacillaceae</taxon>
        <taxon>Paenibacillus</taxon>
    </lineage>
</organism>
<gene>
    <name evidence="1" type="ORF">ACEU3E_06495</name>
</gene>
<protein>
    <submittedName>
        <fullName evidence="1">Uncharacterized protein</fullName>
    </submittedName>
</protein>
<reference evidence="1 2" key="1">
    <citation type="submission" date="2024-09" db="EMBL/GenBank/DDBJ databases">
        <authorList>
            <person name="Makale K.P.P."/>
            <person name="Makhzoum A."/>
            <person name="Rantong G."/>
            <person name="Rahube T.O."/>
        </authorList>
    </citation>
    <scope>NUCLEOTIDE SEQUENCE [LARGE SCALE GENOMIC DNA]</scope>
    <source>
        <strain evidence="1 2">KM_D13</strain>
    </source>
</reference>
<dbReference type="EMBL" id="JBHDLN010000003">
    <property type="protein sequence ID" value="MFB0841810.1"/>
    <property type="molecule type" value="Genomic_DNA"/>
</dbReference>
<name>A0ABV4UZB8_9BACL</name>
<evidence type="ECO:0000313" key="1">
    <source>
        <dbReference type="EMBL" id="MFB0841810.1"/>
    </source>
</evidence>
<accession>A0ABV4UZB8</accession>
<proteinExistence type="predicted"/>